<dbReference type="SMART" id="SM00729">
    <property type="entry name" value="Elp3"/>
    <property type="match status" value="1"/>
</dbReference>
<feature type="region of interest" description="Disordered" evidence="3">
    <location>
        <begin position="1"/>
        <end position="103"/>
    </location>
</feature>
<dbReference type="PANTHER" id="PTHR13932">
    <property type="entry name" value="COPROPORPHYRINIGEN III OXIDASE"/>
    <property type="match status" value="1"/>
</dbReference>
<dbReference type="GO" id="GO:0005737">
    <property type="term" value="C:cytoplasm"/>
    <property type="evidence" value="ECO:0007669"/>
    <property type="project" value="UniProtKB-SubCell"/>
</dbReference>
<name>A0A6L5Z2B0_9RHOB</name>
<dbReference type="GO" id="GO:0046872">
    <property type="term" value="F:metal ion binding"/>
    <property type="evidence" value="ECO:0007669"/>
    <property type="project" value="UniProtKB-UniRule"/>
</dbReference>
<evidence type="ECO:0000313" key="6">
    <source>
        <dbReference type="Proteomes" id="UP000474957"/>
    </source>
</evidence>
<evidence type="ECO:0000313" key="5">
    <source>
        <dbReference type="EMBL" id="MSU90667.1"/>
    </source>
</evidence>
<keyword evidence="2" id="KW-0349">Heme</keyword>
<dbReference type="InterPro" id="IPR006638">
    <property type="entry name" value="Elp3/MiaA/NifB-like_rSAM"/>
</dbReference>
<comment type="subcellular location">
    <subcellularLocation>
        <location evidence="2">Cytoplasm</location>
    </subcellularLocation>
</comment>
<dbReference type="InterPro" id="IPR007197">
    <property type="entry name" value="rSAM"/>
</dbReference>
<dbReference type="SFLD" id="SFLDF00562">
    <property type="entry name" value="HemN-like__clustered_with_heat"/>
    <property type="match status" value="1"/>
</dbReference>
<dbReference type="CDD" id="cd01335">
    <property type="entry name" value="Radical_SAM"/>
    <property type="match status" value="1"/>
</dbReference>
<dbReference type="SUPFAM" id="SSF102114">
    <property type="entry name" value="Radical SAM enzymes"/>
    <property type="match status" value="1"/>
</dbReference>
<dbReference type="Pfam" id="PF04055">
    <property type="entry name" value="Radical_SAM"/>
    <property type="match status" value="1"/>
</dbReference>
<dbReference type="GO" id="GO:0051539">
    <property type="term" value="F:4 iron, 4 sulfur cluster binding"/>
    <property type="evidence" value="ECO:0007669"/>
    <property type="project" value="UniProtKB-UniRule"/>
</dbReference>
<dbReference type="SFLD" id="SFLDG01065">
    <property type="entry name" value="anaerobic_coproporphyrinogen-I"/>
    <property type="match status" value="1"/>
</dbReference>
<comment type="similarity">
    <text evidence="1">Belongs to the anaerobic coproporphyrinogen-III oxidase family. HemW subfamily.</text>
</comment>
<gene>
    <name evidence="5" type="ORF">GE300_13760</name>
</gene>
<dbReference type="PROSITE" id="PS51918">
    <property type="entry name" value="RADICAL_SAM"/>
    <property type="match status" value="1"/>
</dbReference>
<evidence type="ECO:0000256" key="3">
    <source>
        <dbReference type="SAM" id="MobiDB-lite"/>
    </source>
</evidence>
<evidence type="ECO:0000256" key="2">
    <source>
        <dbReference type="RuleBase" id="RU364116"/>
    </source>
</evidence>
<keyword evidence="2" id="KW-0004">4Fe-4S</keyword>
<dbReference type="Gene3D" id="3.30.750.200">
    <property type="match status" value="1"/>
</dbReference>
<evidence type="ECO:0000256" key="1">
    <source>
        <dbReference type="ARBA" id="ARBA00006100"/>
    </source>
</evidence>
<reference evidence="5 6" key="1">
    <citation type="submission" date="2019-10" db="EMBL/GenBank/DDBJ databases">
        <title>Cognatihalovulum marinum gen. nov. sp. nov., a new member of the family Rhodobacteraceae isolated from deep seawater of the Northwest Indian Ocean.</title>
        <authorList>
            <person name="Ruan C."/>
            <person name="Wang J."/>
            <person name="Zheng X."/>
            <person name="Song L."/>
            <person name="Zhu Y."/>
            <person name="Huang Y."/>
            <person name="Lu Z."/>
            <person name="Du W."/>
            <person name="Huang L."/>
            <person name="Dai X."/>
        </authorList>
    </citation>
    <scope>NUCLEOTIDE SEQUENCE [LARGE SCALE GENOMIC DNA]</scope>
    <source>
        <strain evidence="5 6">2CG4</strain>
    </source>
</reference>
<dbReference type="NCBIfam" id="TIGR00539">
    <property type="entry name" value="hemN_rel"/>
    <property type="match status" value="1"/>
</dbReference>
<feature type="compositionally biased region" description="Low complexity" evidence="3">
    <location>
        <begin position="87"/>
        <end position="103"/>
    </location>
</feature>
<keyword evidence="2" id="KW-0963">Cytoplasm</keyword>
<dbReference type="InterPro" id="IPR010723">
    <property type="entry name" value="HemN_C"/>
</dbReference>
<dbReference type="AlphaFoldDB" id="A0A6L5Z2B0"/>
<dbReference type="Proteomes" id="UP000474957">
    <property type="component" value="Unassembled WGS sequence"/>
</dbReference>
<keyword evidence="2" id="KW-0479">Metal-binding</keyword>
<dbReference type="SFLD" id="SFLDF00288">
    <property type="entry name" value="HemN-like__clustered_with_nucl"/>
    <property type="match status" value="1"/>
</dbReference>
<protein>
    <recommendedName>
        <fullName evidence="2">Heme chaperone HemW</fullName>
    </recommendedName>
</protein>
<evidence type="ECO:0000259" key="4">
    <source>
        <dbReference type="PROSITE" id="PS51918"/>
    </source>
</evidence>
<dbReference type="InterPro" id="IPR004559">
    <property type="entry name" value="HemW-like"/>
</dbReference>
<dbReference type="EMBL" id="WIND01000011">
    <property type="protein sequence ID" value="MSU90667.1"/>
    <property type="molecule type" value="Genomic_DNA"/>
</dbReference>
<feature type="compositionally biased region" description="Low complexity" evidence="3">
    <location>
        <begin position="60"/>
        <end position="70"/>
    </location>
</feature>
<dbReference type="InterPro" id="IPR034505">
    <property type="entry name" value="Coproporphyrinogen-III_oxidase"/>
</dbReference>
<accession>A0A6L5Z2B0</accession>
<keyword evidence="6" id="KW-1185">Reference proteome</keyword>
<keyword evidence="2" id="KW-0411">Iron-sulfur</keyword>
<sequence length="486" mass="52289">MAATSHWRWRRSGPGWRRWTRRSRAAPASSARCASPGPTATTKSTAARRPAIWSGRRAARTASATTRCSCPTARPGPSARWTRRTSTRSATAPTPSRSSWPAALGAEPIEGGFGLYVHWPFCAAKCPYCDFNSHVRAAVDQRRWTRALLAEMSWHAARTPGRRLDSIFFGGGTPSLMDPATVAAVIDAASGHWNLADAAEITLEANPTSVEAGRFAGYARAGVNRLSLGVQALNDPDLNALGRLHSATEARAAFDMARTIFPRISFDLIYARQGQSLAAWEAELDAALGMAADHLSLYQLTIEAGTRFGELHARGRLRGLPDDDLAADMYALTQQRCAAAGLAGYEVSNHARPGAEGRHNLVYWRYGEYVGIGPGAHGRYVRDGQRLASATALHPETWLAATETRGEGLSADDPIPPAEQAEEYLMMALRLAEGASLARHRRLGGAPLSALGDLQAEGLLSRDADRIAVTDRGRPVLNAVLRALLA</sequence>
<dbReference type="InterPro" id="IPR058240">
    <property type="entry name" value="rSAM_sf"/>
</dbReference>
<comment type="caution">
    <text evidence="5">The sequence shown here is derived from an EMBL/GenBank/DDBJ whole genome shotgun (WGS) entry which is preliminary data.</text>
</comment>
<dbReference type="GO" id="GO:0004109">
    <property type="term" value="F:coproporphyrinogen oxidase activity"/>
    <property type="evidence" value="ECO:0007669"/>
    <property type="project" value="InterPro"/>
</dbReference>
<dbReference type="GO" id="GO:0006779">
    <property type="term" value="P:porphyrin-containing compound biosynthetic process"/>
    <property type="evidence" value="ECO:0007669"/>
    <property type="project" value="InterPro"/>
</dbReference>
<dbReference type="Pfam" id="PF06969">
    <property type="entry name" value="HemN_C"/>
    <property type="match status" value="1"/>
</dbReference>
<comment type="function">
    <text evidence="2">Probably acts as a heme chaperone, transferring heme to an unknown acceptor. Binds one molecule of heme per monomer, possibly covalently. Binds 1 [4Fe-4S] cluster. The cluster is coordinated with 3 cysteines and an exchangeable S-adenosyl-L-methionine.</text>
</comment>
<feature type="domain" description="Radical SAM core" evidence="4">
    <location>
        <begin position="107"/>
        <end position="343"/>
    </location>
</feature>
<feature type="compositionally biased region" description="Low complexity" evidence="3">
    <location>
        <begin position="25"/>
        <end position="38"/>
    </location>
</feature>
<proteinExistence type="inferred from homology"/>
<organism evidence="5 6">
    <name type="scientific">Halovulum marinum</name>
    <dbReference type="NCBI Taxonomy" id="2662447"/>
    <lineage>
        <taxon>Bacteria</taxon>
        <taxon>Pseudomonadati</taxon>
        <taxon>Pseudomonadota</taxon>
        <taxon>Alphaproteobacteria</taxon>
        <taxon>Rhodobacterales</taxon>
        <taxon>Paracoccaceae</taxon>
        <taxon>Halovulum</taxon>
    </lineage>
</organism>
<keyword evidence="2" id="KW-0143">Chaperone</keyword>
<dbReference type="SFLD" id="SFLDS00029">
    <property type="entry name" value="Radical_SAM"/>
    <property type="match status" value="1"/>
</dbReference>
<keyword evidence="2" id="KW-0949">S-adenosyl-L-methionine</keyword>
<keyword evidence="2" id="KW-0408">Iron</keyword>
<dbReference type="PANTHER" id="PTHR13932:SF5">
    <property type="entry name" value="RADICAL S-ADENOSYL METHIONINE DOMAIN-CONTAINING PROTEIN 1, MITOCHONDRIAL"/>
    <property type="match status" value="1"/>
</dbReference>